<dbReference type="Pfam" id="PF01370">
    <property type="entry name" value="Epimerase"/>
    <property type="match status" value="1"/>
</dbReference>
<comment type="similarity">
    <text evidence="1">Belongs to the NAD(P)-dependent epimerase/dehydratase family.</text>
</comment>
<organism evidence="3">
    <name type="scientific">uncultured Cytophagales bacterium</name>
    <dbReference type="NCBI Taxonomy" id="158755"/>
    <lineage>
        <taxon>Bacteria</taxon>
        <taxon>Pseudomonadati</taxon>
        <taxon>Bacteroidota</taxon>
        <taxon>Sphingobacteriia</taxon>
        <taxon>Sphingobacteriales</taxon>
        <taxon>environmental samples</taxon>
    </lineage>
</organism>
<gene>
    <name evidence="3" type="ORF">AVDCRST_MAG56-3731</name>
</gene>
<dbReference type="PANTHER" id="PTHR42687:SF1">
    <property type="entry name" value="L-THREONINE 3-DEHYDROGENASE, MITOCHONDRIAL"/>
    <property type="match status" value="1"/>
</dbReference>
<dbReference type="Gene3D" id="3.40.50.720">
    <property type="entry name" value="NAD(P)-binding Rossmann-like Domain"/>
    <property type="match status" value="1"/>
</dbReference>
<dbReference type="InterPro" id="IPR001509">
    <property type="entry name" value="Epimerase_deHydtase"/>
</dbReference>
<dbReference type="EMBL" id="CADCTQ010000312">
    <property type="protein sequence ID" value="CAA9280977.1"/>
    <property type="molecule type" value="Genomic_DNA"/>
</dbReference>
<evidence type="ECO:0000313" key="3">
    <source>
        <dbReference type="EMBL" id="CAA9280977.1"/>
    </source>
</evidence>
<name>A0A6J4JKM6_9SPHI</name>
<dbReference type="InterPro" id="IPR051225">
    <property type="entry name" value="NAD(P)_epim/dehydratase"/>
</dbReference>
<protein>
    <submittedName>
        <fullName evidence="3">L-threonine 3-dehydrogenase</fullName>
        <ecNumber evidence="3">1.1.1.103</ecNumber>
    </submittedName>
</protein>
<dbReference type="GO" id="GO:0006567">
    <property type="term" value="P:L-threonine catabolic process"/>
    <property type="evidence" value="ECO:0007669"/>
    <property type="project" value="TreeGrafter"/>
</dbReference>
<dbReference type="SUPFAM" id="SSF51735">
    <property type="entry name" value="NAD(P)-binding Rossmann-fold domains"/>
    <property type="match status" value="1"/>
</dbReference>
<keyword evidence="3" id="KW-0560">Oxidoreductase</keyword>
<reference evidence="3" key="1">
    <citation type="submission" date="2020-02" db="EMBL/GenBank/DDBJ databases">
        <authorList>
            <person name="Meier V. D."/>
        </authorList>
    </citation>
    <scope>NUCLEOTIDE SEQUENCE</scope>
    <source>
        <strain evidence="3">AVDCRST_MAG56</strain>
    </source>
</reference>
<sequence>MGTGTEKILVIGANGQLGTELTEALRNVYGAAQVVASDLHTPSHPAGDEGPFEILNVLDERRLRELVREYRITQVYHLAALLSAVGEKKPKLAWELNVNGLLNVLETAREGAIKKVFWPSTIAVFGPNTPREHTPQHTVTDPSTIYGISKLAGERWCEYYCAKYGVDVRGLRYPGLISYKNPPGGGTTDYAVDIYLQALETGTYQCYLAEDTYLPMMYMPDAVRATLELMEADAKRITIRSGYNIGAISFSPREIAAEIQKHLPRFTVGYRPDFRQQIADSWPQSIDDSTARNDWGWKPQYDLAEMTRDMLTNLKNLKKPVLA</sequence>
<proteinExistence type="inferred from homology"/>
<dbReference type="InterPro" id="IPR036291">
    <property type="entry name" value="NAD(P)-bd_dom_sf"/>
</dbReference>
<evidence type="ECO:0000256" key="1">
    <source>
        <dbReference type="ARBA" id="ARBA00007637"/>
    </source>
</evidence>
<dbReference type="EC" id="1.1.1.103" evidence="3"/>
<evidence type="ECO:0000259" key="2">
    <source>
        <dbReference type="Pfam" id="PF01370"/>
    </source>
</evidence>
<dbReference type="AlphaFoldDB" id="A0A6J4JKM6"/>
<dbReference type="PANTHER" id="PTHR42687">
    <property type="entry name" value="L-THREONINE 3-DEHYDROGENASE"/>
    <property type="match status" value="1"/>
</dbReference>
<accession>A0A6J4JKM6</accession>
<feature type="domain" description="NAD-dependent epimerase/dehydratase" evidence="2">
    <location>
        <begin position="8"/>
        <end position="235"/>
    </location>
</feature>
<dbReference type="GO" id="GO:0008743">
    <property type="term" value="F:L-threonine 3-dehydrogenase activity"/>
    <property type="evidence" value="ECO:0007669"/>
    <property type="project" value="UniProtKB-EC"/>
</dbReference>
<dbReference type="FunFam" id="3.40.50.720:FF:000077">
    <property type="entry name" value="L-threonine 3-dehydrogenase, mitochondrial"/>
    <property type="match status" value="1"/>
</dbReference>